<dbReference type="InterPro" id="IPR002139">
    <property type="entry name" value="Ribo/fructo_kinase"/>
</dbReference>
<dbReference type="OrthoDB" id="9775849at2"/>
<keyword evidence="7 12" id="KW-0418">Kinase</keyword>
<dbReference type="PANTHER" id="PTHR10584">
    <property type="entry name" value="SUGAR KINASE"/>
    <property type="match status" value="1"/>
</dbReference>
<comment type="similarity">
    <text evidence="12">Belongs to the carbohydrate kinase PfkB family. Ribokinase subfamily.</text>
</comment>
<keyword evidence="9 12" id="KW-0460">Magnesium</keyword>
<evidence type="ECO:0000256" key="10">
    <source>
        <dbReference type="ARBA" id="ARBA00022958"/>
    </source>
</evidence>
<dbReference type="GO" id="GO:0019303">
    <property type="term" value="P:D-ribose catabolic process"/>
    <property type="evidence" value="ECO:0007669"/>
    <property type="project" value="UniProtKB-UniRule"/>
</dbReference>
<dbReference type="GO" id="GO:0005524">
    <property type="term" value="F:ATP binding"/>
    <property type="evidence" value="ECO:0007669"/>
    <property type="project" value="UniProtKB-UniRule"/>
</dbReference>
<dbReference type="HAMAP" id="MF_01987">
    <property type="entry name" value="Ribokinase"/>
    <property type="match status" value="1"/>
</dbReference>
<feature type="binding site" evidence="12">
    <location>
        <position position="192"/>
    </location>
    <ligand>
        <name>ATP</name>
        <dbReference type="ChEBI" id="CHEBI:30616"/>
    </ligand>
</feature>
<dbReference type="CDD" id="cd01174">
    <property type="entry name" value="ribokinase"/>
    <property type="match status" value="1"/>
</dbReference>
<dbReference type="Pfam" id="PF00294">
    <property type="entry name" value="PfkB"/>
    <property type="match status" value="1"/>
</dbReference>
<feature type="binding site" evidence="12">
    <location>
        <position position="284"/>
    </location>
    <ligand>
        <name>K(+)</name>
        <dbReference type="ChEBI" id="CHEBI:29103"/>
    </ligand>
</feature>
<evidence type="ECO:0000256" key="8">
    <source>
        <dbReference type="ARBA" id="ARBA00022840"/>
    </source>
</evidence>
<comment type="similarity">
    <text evidence="1">Belongs to the carbohydrate kinase pfkB family.</text>
</comment>
<feature type="binding site" evidence="12">
    <location>
        <position position="243"/>
    </location>
    <ligand>
        <name>K(+)</name>
        <dbReference type="ChEBI" id="CHEBI:29103"/>
    </ligand>
</feature>
<evidence type="ECO:0000256" key="4">
    <source>
        <dbReference type="ARBA" id="ARBA00022679"/>
    </source>
</evidence>
<keyword evidence="4 12" id="KW-0808">Transferase</keyword>
<organism evidence="14 15">
    <name type="scientific">Jiangella alkaliphila</name>
    <dbReference type="NCBI Taxonomy" id="419479"/>
    <lineage>
        <taxon>Bacteria</taxon>
        <taxon>Bacillati</taxon>
        <taxon>Actinomycetota</taxon>
        <taxon>Actinomycetes</taxon>
        <taxon>Jiangellales</taxon>
        <taxon>Jiangellaceae</taxon>
        <taxon>Jiangella</taxon>
    </lineage>
</organism>
<feature type="binding site" evidence="12">
    <location>
        <position position="245"/>
    </location>
    <ligand>
        <name>K(+)</name>
        <dbReference type="ChEBI" id="CHEBI:29103"/>
    </ligand>
</feature>
<dbReference type="AlphaFoldDB" id="A0A1H2LE13"/>
<feature type="binding site" evidence="12">
    <location>
        <position position="279"/>
    </location>
    <ligand>
        <name>K(+)</name>
        <dbReference type="ChEBI" id="CHEBI:29103"/>
    </ligand>
</feature>
<dbReference type="InterPro" id="IPR011877">
    <property type="entry name" value="Ribokinase"/>
</dbReference>
<keyword evidence="6 12" id="KW-0547">Nucleotide-binding</keyword>
<feature type="binding site" evidence="12">
    <location>
        <position position="148"/>
    </location>
    <ligand>
        <name>substrate</name>
    </ligand>
</feature>
<comment type="function">
    <text evidence="12">Catalyzes the phosphorylation of ribose at O-5 in a reaction requiring ATP and magnesium. The resulting D-ribose-5-phosphate can then be used either for sythesis of nucleotides, histidine, and tryptophan, or as a component of the pentose phosphate pathway.</text>
</comment>
<comment type="cofactor">
    <cofactor evidence="12">
        <name>Mg(2+)</name>
        <dbReference type="ChEBI" id="CHEBI:18420"/>
    </cofactor>
    <text evidence="12">Requires a divalent cation, most likely magnesium in vivo, as an electrophilic catalyst to aid phosphoryl group transfer. It is the chelate of the metal and the nucleotide that is the actual substrate.</text>
</comment>
<dbReference type="PANTHER" id="PTHR10584:SF166">
    <property type="entry name" value="RIBOKINASE"/>
    <property type="match status" value="1"/>
</dbReference>
<keyword evidence="5 12" id="KW-0479">Metal-binding</keyword>
<feature type="active site" description="Proton acceptor" evidence="12">
    <location>
        <position position="249"/>
    </location>
</feature>
<keyword evidence="12" id="KW-0963">Cytoplasm</keyword>
<evidence type="ECO:0000256" key="1">
    <source>
        <dbReference type="ARBA" id="ARBA00005380"/>
    </source>
</evidence>
<dbReference type="PROSITE" id="PS00584">
    <property type="entry name" value="PFKB_KINASES_2"/>
    <property type="match status" value="1"/>
</dbReference>
<accession>A0A1H2LE13</accession>
<protein>
    <recommendedName>
        <fullName evidence="3 12">Ribokinase</fullName>
        <shortName evidence="12">RK</shortName>
        <ecNumber evidence="2 12">2.7.1.15</ecNumber>
    </recommendedName>
</protein>
<feature type="binding site" evidence="12">
    <location>
        <position position="282"/>
    </location>
    <ligand>
        <name>K(+)</name>
        <dbReference type="ChEBI" id="CHEBI:29103"/>
    </ligand>
</feature>
<dbReference type="STRING" id="419479.SAMN04488563_5901"/>
<keyword evidence="15" id="KW-1185">Reference proteome</keyword>
<dbReference type="InterPro" id="IPR002173">
    <property type="entry name" value="Carboh/pur_kinase_PfkB_CS"/>
</dbReference>
<sequence>MTGESRPSAPVVIVVGSVNVDLVVSVDRLPTPGETVIGGRFARHAGGKGSNQAATAARLGARTYLVGLVGDDEFGRSARADLARAGVDTSGLGTSSGPTGVASILVDATAENSIAVASGANGDLTPSHVVQALRRIDEPHAVLVTGFEIPEAAVLAAARIARERGWPVVVNPAPARTVSADLLAMIDLLTPNEHELRALAGDAGELLGIGVGAVAVTRGKSGATVHIGERTWHQPAFPVDAVDTTGAGDAFTGAAAVGLAQGLQLPEAIRRAAVVGALATRAPGARAALPTHDEVDAALADPAAISIP</sequence>
<comment type="subunit">
    <text evidence="12">Homodimer.</text>
</comment>
<feature type="domain" description="Carbohydrate kinase PfkB" evidence="13">
    <location>
        <begin position="12"/>
        <end position="291"/>
    </location>
</feature>
<reference evidence="15" key="1">
    <citation type="submission" date="2016-10" db="EMBL/GenBank/DDBJ databases">
        <authorList>
            <person name="Varghese N."/>
            <person name="Submissions S."/>
        </authorList>
    </citation>
    <scope>NUCLEOTIDE SEQUENCE [LARGE SCALE GENOMIC DNA]</scope>
    <source>
        <strain evidence="15">DSM 45079</strain>
    </source>
</reference>
<dbReference type="GO" id="GO:0046872">
    <property type="term" value="F:metal ion binding"/>
    <property type="evidence" value="ECO:0007669"/>
    <property type="project" value="UniProtKB-KW"/>
</dbReference>
<evidence type="ECO:0000256" key="5">
    <source>
        <dbReference type="ARBA" id="ARBA00022723"/>
    </source>
</evidence>
<comment type="caution">
    <text evidence="12">Lacks conserved residue(s) required for the propagation of feature annotation.</text>
</comment>
<dbReference type="EC" id="2.7.1.15" evidence="2 12"/>
<feature type="binding site" evidence="12">
    <location>
        <begin position="217"/>
        <end position="222"/>
    </location>
    <ligand>
        <name>ATP</name>
        <dbReference type="ChEBI" id="CHEBI:30616"/>
    </ligand>
</feature>
<feature type="binding site" evidence="12">
    <location>
        <begin position="47"/>
        <end position="51"/>
    </location>
    <ligand>
        <name>substrate</name>
    </ligand>
</feature>
<feature type="binding site" evidence="12">
    <location>
        <begin position="248"/>
        <end position="249"/>
    </location>
    <ligand>
        <name>ATP</name>
        <dbReference type="ChEBI" id="CHEBI:30616"/>
    </ligand>
</feature>
<evidence type="ECO:0000256" key="3">
    <source>
        <dbReference type="ARBA" id="ARBA00016943"/>
    </source>
</evidence>
<evidence type="ECO:0000256" key="2">
    <source>
        <dbReference type="ARBA" id="ARBA00012035"/>
    </source>
</evidence>
<evidence type="ECO:0000259" key="13">
    <source>
        <dbReference type="Pfam" id="PF00294"/>
    </source>
</evidence>
<keyword evidence="11 12" id="KW-0119">Carbohydrate metabolism</keyword>
<dbReference type="PRINTS" id="PR00990">
    <property type="entry name" value="RIBOKINASE"/>
</dbReference>
<dbReference type="InterPro" id="IPR011611">
    <property type="entry name" value="PfkB_dom"/>
</dbReference>
<evidence type="ECO:0000256" key="12">
    <source>
        <dbReference type="HAMAP-Rule" id="MF_01987"/>
    </source>
</evidence>
<dbReference type="InterPro" id="IPR029056">
    <property type="entry name" value="Ribokinase-like"/>
</dbReference>
<dbReference type="RefSeq" id="WP_046772014.1">
    <property type="nucleotide sequence ID" value="NZ_LBMC01000054.1"/>
</dbReference>
<comment type="catalytic activity">
    <reaction evidence="12">
        <text>D-ribose + ATP = D-ribose 5-phosphate + ADP + H(+)</text>
        <dbReference type="Rhea" id="RHEA:13697"/>
        <dbReference type="ChEBI" id="CHEBI:15378"/>
        <dbReference type="ChEBI" id="CHEBI:30616"/>
        <dbReference type="ChEBI" id="CHEBI:47013"/>
        <dbReference type="ChEBI" id="CHEBI:78346"/>
        <dbReference type="ChEBI" id="CHEBI:456216"/>
        <dbReference type="EC" id="2.7.1.15"/>
    </reaction>
</comment>
<feature type="binding site" evidence="12">
    <location>
        <position position="249"/>
    </location>
    <ligand>
        <name>substrate</name>
    </ligand>
</feature>
<evidence type="ECO:0000313" key="15">
    <source>
        <dbReference type="Proteomes" id="UP000182977"/>
    </source>
</evidence>
<dbReference type="SUPFAM" id="SSF53613">
    <property type="entry name" value="Ribokinase-like"/>
    <property type="match status" value="1"/>
</dbReference>
<evidence type="ECO:0000256" key="6">
    <source>
        <dbReference type="ARBA" id="ARBA00022741"/>
    </source>
</evidence>
<comment type="subcellular location">
    <subcellularLocation>
        <location evidence="12">Cytoplasm</location>
    </subcellularLocation>
</comment>
<proteinExistence type="inferred from homology"/>
<dbReference type="GO" id="GO:0005829">
    <property type="term" value="C:cytosol"/>
    <property type="evidence" value="ECO:0007669"/>
    <property type="project" value="TreeGrafter"/>
</dbReference>
<name>A0A1H2LE13_9ACTN</name>
<comment type="activity regulation">
    <text evidence="12">Activated by a monovalent cation that binds near, but not in, the active site. The most likely occupant of the site in vivo is potassium. Ion binding induces a conformational change that may alter substrate affinity.</text>
</comment>
<keyword evidence="8 12" id="KW-0067">ATP-binding</keyword>
<gene>
    <name evidence="12" type="primary">rbsK</name>
    <name evidence="14" type="ORF">SAMN04488563_5901</name>
</gene>
<dbReference type="EMBL" id="LT629791">
    <property type="protein sequence ID" value="SDU78965.1"/>
    <property type="molecule type" value="Genomic_DNA"/>
</dbReference>
<feature type="binding site" evidence="12">
    <location>
        <begin position="19"/>
        <end position="21"/>
    </location>
    <ligand>
        <name>substrate</name>
    </ligand>
</feature>
<keyword evidence="10 12" id="KW-0630">Potassium</keyword>
<dbReference type="Gene3D" id="3.40.1190.20">
    <property type="match status" value="1"/>
</dbReference>
<dbReference type="Proteomes" id="UP000182977">
    <property type="component" value="Chromosome I"/>
</dbReference>
<evidence type="ECO:0000256" key="11">
    <source>
        <dbReference type="ARBA" id="ARBA00023277"/>
    </source>
</evidence>
<evidence type="ECO:0000256" key="9">
    <source>
        <dbReference type="ARBA" id="ARBA00022842"/>
    </source>
</evidence>
<comment type="pathway">
    <text evidence="12">Carbohydrate metabolism; D-ribose degradation; D-ribose 5-phosphate from beta-D-ribopyranose: step 2/2.</text>
</comment>
<evidence type="ECO:0000313" key="14">
    <source>
        <dbReference type="EMBL" id="SDU78965.1"/>
    </source>
</evidence>
<dbReference type="GO" id="GO:0004747">
    <property type="term" value="F:ribokinase activity"/>
    <property type="evidence" value="ECO:0007669"/>
    <property type="project" value="UniProtKB-UniRule"/>
</dbReference>
<evidence type="ECO:0000256" key="7">
    <source>
        <dbReference type="ARBA" id="ARBA00022777"/>
    </source>
</evidence>
<dbReference type="UniPathway" id="UPA00916">
    <property type="reaction ID" value="UER00889"/>
</dbReference>